<evidence type="ECO:0000313" key="3">
    <source>
        <dbReference type="Proteomes" id="UP000241229"/>
    </source>
</evidence>
<feature type="region of interest" description="Disordered" evidence="1">
    <location>
        <begin position="222"/>
        <end position="248"/>
    </location>
</feature>
<organism evidence="2 3">
    <name type="scientific">Kumtagia ephedrae</name>
    <dbReference type="NCBI Taxonomy" id="2116701"/>
    <lineage>
        <taxon>Bacteria</taxon>
        <taxon>Pseudomonadati</taxon>
        <taxon>Pseudomonadota</taxon>
        <taxon>Alphaproteobacteria</taxon>
        <taxon>Hyphomicrobiales</taxon>
        <taxon>Phyllobacteriaceae</taxon>
        <taxon>Kumtagia</taxon>
    </lineage>
</organism>
<dbReference type="RefSeq" id="WP_106771536.1">
    <property type="nucleotide sequence ID" value="NZ_PXYK01000005.1"/>
</dbReference>
<evidence type="ECO:0000313" key="2">
    <source>
        <dbReference type="EMBL" id="PSJ63474.1"/>
    </source>
</evidence>
<name>A0A2P7SLY0_9HYPH</name>
<accession>A0A2P7SLY0</accession>
<dbReference type="EMBL" id="PXYK01000005">
    <property type="protein sequence ID" value="PSJ63474.1"/>
    <property type="molecule type" value="Genomic_DNA"/>
</dbReference>
<dbReference type="Proteomes" id="UP000241229">
    <property type="component" value="Unassembled WGS sequence"/>
</dbReference>
<evidence type="ECO:0000256" key="1">
    <source>
        <dbReference type="SAM" id="MobiDB-lite"/>
    </source>
</evidence>
<feature type="region of interest" description="Disordered" evidence="1">
    <location>
        <begin position="109"/>
        <end position="132"/>
    </location>
</feature>
<gene>
    <name evidence="2" type="ORF">C7I84_06945</name>
</gene>
<dbReference type="OrthoDB" id="8101535at2"/>
<comment type="caution">
    <text evidence="2">The sequence shown here is derived from an EMBL/GenBank/DDBJ whole genome shotgun (WGS) entry which is preliminary data.</text>
</comment>
<sequence>MDWDAAIERNREALKRILAMLVAMAGLELEELRGQFTFFRQKGTAASRFSRAEKSKLSPALTPALAPALFLPRRLHRAILRLLRPAEAAVRRLIVVAARGLVVVLPPPRQKPQPKYRPGAGPVRMPARPKTRARRASLPLLDALRPWSHRRYGPQTCGVPRICVPGYSEPFRIPAWSPKDPIDARRLDARLAALVFALDDLPGQARRFARWKARRDAAFARERETGEPRRFGRHSPLKPGLPPGWRRRKPVHEVHKVLDVLHGLAFEALQRPDTS</sequence>
<reference evidence="2 3" key="1">
    <citation type="submission" date="2018-03" db="EMBL/GenBank/DDBJ databases">
        <title>The draft genome of Mesorhizobium sp. 6GN-30.</title>
        <authorList>
            <person name="Liu L."/>
            <person name="Li L."/>
            <person name="Wang T."/>
            <person name="Zhang X."/>
            <person name="Liang L."/>
        </authorList>
    </citation>
    <scope>NUCLEOTIDE SEQUENCE [LARGE SCALE GENOMIC DNA]</scope>
    <source>
        <strain evidence="2 3">6GN30</strain>
    </source>
</reference>
<keyword evidence="3" id="KW-1185">Reference proteome</keyword>
<proteinExistence type="predicted"/>
<dbReference type="AlphaFoldDB" id="A0A2P7SLY0"/>
<protein>
    <submittedName>
        <fullName evidence="2">Uncharacterized protein</fullName>
    </submittedName>
</protein>